<evidence type="ECO:0008006" key="4">
    <source>
        <dbReference type="Google" id="ProtNLM"/>
    </source>
</evidence>
<accession>A0A0C3NYM5</accession>
<dbReference type="SUPFAM" id="SSF49870">
    <property type="entry name" value="Osmotin, thaumatin-like protein"/>
    <property type="match status" value="1"/>
</dbReference>
<dbReference type="EMBL" id="KN840453">
    <property type="protein sequence ID" value="KIP10569.1"/>
    <property type="molecule type" value="Genomic_DNA"/>
</dbReference>
<evidence type="ECO:0000256" key="1">
    <source>
        <dbReference type="SAM" id="SignalP"/>
    </source>
</evidence>
<gene>
    <name evidence="2" type="ORF">PHLGIDRAFT_219719</name>
</gene>
<evidence type="ECO:0000313" key="3">
    <source>
        <dbReference type="Proteomes" id="UP000053257"/>
    </source>
</evidence>
<protein>
    <recommendedName>
        <fullName evidence="4">Glycopeptide</fullName>
    </recommendedName>
</protein>
<reference evidence="2 3" key="1">
    <citation type="journal article" date="2014" name="PLoS Genet.">
        <title>Analysis of the Phlebiopsis gigantea genome, transcriptome and secretome provides insight into its pioneer colonization strategies of wood.</title>
        <authorList>
            <person name="Hori C."/>
            <person name="Ishida T."/>
            <person name="Igarashi K."/>
            <person name="Samejima M."/>
            <person name="Suzuki H."/>
            <person name="Master E."/>
            <person name="Ferreira P."/>
            <person name="Ruiz-Duenas F.J."/>
            <person name="Held B."/>
            <person name="Canessa P."/>
            <person name="Larrondo L.F."/>
            <person name="Schmoll M."/>
            <person name="Druzhinina I.S."/>
            <person name="Kubicek C.P."/>
            <person name="Gaskell J.A."/>
            <person name="Kersten P."/>
            <person name="St John F."/>
            <person name="Glasner J."/>
            <person name="Sabat G."/>
            <person name="Splinter BonDurant S."/>
            <person name="Syed K."/>
            <person name="Yadav J."/>
            <person name="Mgbeahuruike A.C."/>
            <person name="Kovalchuk A."/>
            <person name="Asiegbu F.O."/>
            <person name="Lackner G."/>
            <person name="Hoffmeister D."/>
            <person name="Rencoret J."/>
            <person name="Gutierrez A."/>
            <person name="Sun H."/>
            <person name="Lindquist E."/>
            <person name="Barry K."/>
            <person name="Riley R."/>
            <person name="Grigoriev I.V."/>
            <person name="Henrissat B."/>
            <person name="Kues U."/>
            <person name="Berka R.M."/>
            <person name="Martinez A.T."/>
            <person name="Covert S.F."/>
            <person name="Blanchette R.A."/>
            <person name="Cullen D."/>
        </authorList>
    </citation>
    <scope>NUCLEOTIDE SEQUENCE [LARGE SCALE GENOMIC DNA]</scope>
    <source>
        <strain evidence="2 3">11061_1 CR5-6</strain>
    </source>
</reference>
<dbReference type="AlphaFoldDB" id="A0A0C3NYM5"/>
<dbReference type="Proteomes" id="UP000053257">
    <property type="component" value="Unassembled WGS sequence"/>
</dbReference>
<dbReference type="STRING" id="745531.A0A0C3NYM5"/>
<sequence>MASYLFTVLTIFVALLVGVQAETHTITFINNCGFGTPTLEDNGEVLSTGQTVTVNGPLTGAIAFLQTGSCGYNGEGCTVIKLNLENPTTLGTGSSAEISISPPHAFSVPSGFGFTNGCEGIGGDCTTANCPLGTLPGGPVSPIACQSNDADIVILFCD</sequence>
<dbReference type="HOGENOM" id="CLU_118873_0_0_1"/>
<dbReference type="InterPro" id="IPR037176">
    <property type="entry name" value="Osmotin/thaumatin-like_sf"/>
</dbReference>
<dbReference type="OrthoDB" id="3342934at2759"/>
<name>A0A0C3NYM5_PHLG1</name>
<feature type="signal peptide" evidence="1">
    <location>
        <begin position="1"/>
        <end position="21"/>
    </location>
</feature>
<proteinExistence type="predicted"/>
<evidence type="ECO:0000313" key="2">
    <source>
        <dbReference type="EMBL" id="KIP10569.1"/>
    </source>
</evidence>
<organism evidence="2 3">
    <name type="scientific">Phlebiopsis gigantea (strain 11061_1 CR5-6)</name>
    <name type="common">White-rot fungus</name>
    <name type="synonym">Peniophora gigantea</name>
    <dbReference type="NCBI Taxonomy" id="745531"/>
    <lineage>
        <taxon>Eukaryota</taxon>
        <taxon>Fungi</taxon>
        <taxon>Dikarya</taxon>
        <taxon>Basidiomycota</taxon>
        <taxon>Agaricomycotina</taxon>
        <taxon>Agaricomycetes</taxon>
        <taxon>Polyporales</taxon>
        <taxon>Phanerochaetaceae</taxon>
        <taxon>Phlebiopsis</taxon>
    </lineage>
</organism>
<keyword evidence="1" id="KW-0732">Signal</keyword>
<feature type="chain" id="PRO_5002180348" description="Glycopeptide" evidence="1">
    <location>
        <begin position="22"/>
        <end position="158"/>
    </location>
</feature>
<keyword evidence="3" id="KW-1185">Reference proteome</keyword>